<accession>A0ABW3G2N5</accession>
<organism evidence="1 2">
    <name type="scientific">Saccharopolyspora rosea</name>
    <dbReference type="NCBI Taxonomy" id="524884"/>
    <lineage>
        <taxon>Bacteria</taxon>
        <taxon>Bacillati</taxon>
        <taxon>Actinomycetota</taxon>
        <taxon>Actinomycetes</taxon>
        <taxon>Pseudonocardiales</taxon>
        <taxon>Pseudonocardiaceae</taxon>
        <taxon>Saccharopolyspora</taxon>
    </lineage>
</organism>
<proteinExistence type="predicted"/>
<comment type="caution">
    <text evidence="1">The sequence shown here is derived from an EMBL/GenBank/DDBJ whole genome shotgun (WGS) entry which is preliminary data.</text>
</comment>
<name>A0ABW3G2N5_9PSEU</name>
<dbReference type="RefSeq" id="WP_263249217.1">
    <property type="nucleotide sequence ID" value="NZ_BAABLT010000002.1"/>
</dbReference>
<sequence>MLVEHHCLVVACDVCGDRYESTEGVVWHFASVDEVRRKFDADVRDTLAGEIGLVWDLWSDGHVRCDQCRARARCSEQGHVWGEWSRCLCHITGAHRDEERPAPCRERTRYCRRCCDRDTTHDDKGPREAGEGW</sequence>
<protein>
    <submittedName>
        <fullName evidence="1">Uncharacterized protein</fullName>
    </submittedName>
</protein>
<evidence type="ECO:0000313" key="2">
    <source>
        <dbReference type="Proteomes" id="UP001597018"/>
    </source>
</evidence>
<evidence type="ECO:0000313" key="1">
    <source>
        <dbReference type="EMBL" id="MFD0923775.1"/>
    </source>
</evidence>
<dbReference type="EMBL" id="JBHTIW010000042">
    <property type="protein sequence ID" value="MFD0923775.1"/>
    <property type="molecule type" value="Genomic_DNA"/>
</dbReference>
<dbReference type="Proteomes" id="UP001597018">
    <property type="component" value="Unassembled WGS sequence"/>
</dbReference>
<reference evidence="2" key="1">
    <citation type="journal article" date="2019" name="Int. J. Syst. Evol. Microbiol.">
        <title>The Global Catalogue of Microorganisms (GCM) 10K type strain sequencing project: providing services to taxonomists for standard genome sequencing and annotation.</title>
        <authorList>
            <consortium name="The Broad Institute Genomics Platform"/>
            <consortium name="The Broad Institute Genome Sequencing Center for Infectious Disease"/>
            <person name="Wu L."/>
            <person name="Ma J."/>
        </authorList>
    </citation>
    <scope>NUCLEOTIDE SEQUENCE [LARGE SCALE GENOMIC DNA]</scope>
    <source>
        <strain evidence="2">CCUG 56401</strain>
    </source>
</reference>
<gene>
    <name evidence="1" type="ORF">ACFQ16_28855</name>
</gene>
<keyword evidence="2" id="KW-1185">Reference proteome</keyword>